<dbReference type="OrthoDB" id="3243336at2"/>
<dbReference type="Gene3D" id="3.20.20.70">
    <property type="entry name" value="Aldolase class I"/>
    <property type="match status" value="1"/>
</dbReference>
<comment type="catalytic activity">
    <reaction evidence="9 10 11">
        <text>2-[(2R,5Z)-2-carboxy-4-methylthiazol-5(2H)-ylidene]ethyl phosphate + 4-amino-2-methyl-5-(diphosphooxymethyl)pyrimidine + 2 H(+) = thiamine phosphate + CO2 + diphosphate</text>
        <dbReference type="Rhea" id="RHEA:47844"/>
        <dbReference type="ChEBI" id="CHEBI:15378"/>
        <dbReference type="ChEBI" id="CHEBI:16526"/>
        <dbReference type="ChEBI" id="CHEBI:33019"/>
        <dbReference type="ChEBI" id="CHEBI:37575"/>
        <dbReference type="ChEBI" id="CHEBI:57841"/>
        <dbReference type="ChEBI" id="CHEBI:62899"/>
        <dbReference type="EC" id="2.5.1.3"/>
    </reaction>
</comment>
<keyword evidence="5 10" id="KW-0460">Magnesium</keyword>
<dbReference type="NCBIfam" id="TIGR00693">
    <property type="entry name" value="thiE"/>
    <property type="match status" value="1"/>
</dbReference>
<dbReference type="InterPro" id="IPR036206">
    <property type="entry name" value="ThiamineP_synth_sf"/>
</dbReference>
<evidence type="ECO:0000313" key="15">
    <source>
        <dbReference type="Proteomes" id="UP000280668"/>
    </source>
</evidence>
<dbReference type="EC" id="2.5.1.3" evidence="10"/>
<comment type="similarity">
    <text evidence="10 11">Belongs to the thiamine-phosphate synthase family.</text>
</comment>
<dbReference type="Proteomes" id="UP000280668">
    <property type="component" value="Unassembled WGS sequence"/>
</dbReference>
<feature type="domain" description="Thiamine phosphate synthase/TenI" evidence="13">
    <location>
        <begin position="7"/>
        <end position="196"/>
    </location>
</feature>
<evidence type="ECO:0000259" key="13">
    <source>
        <dbReference type="Pfam" id="PF02581"/>
    </source>
</evidence>
<comment type="caution">
    <text evidence="14">The sequence shown here is derived from an EMBL/GenBank/DDBJ whole genome shotgun (WGS) entry which is preliminary data.</text>
</comment>
<dbReference type="HAMAP" id="MF_00097">
    <property type="entry name" value="TMP_synthase"/>
    <property type="match status" value="1"/>
</dbReference>
<feature type="binding site" evidence="10">
    <location>
        <position position="76"/>
    </location>
    <ligand>
        <name>Mg(2+)</name>
        <dbReference type="ChEBI" id="CHEBI:18420"/>
    </ligand>
</feature>
<accession>A0A3N2BC88</accession>
<comment type="cofactor">
    <cofactor evidence="10">
        <name>Mg(2+)</name>
        <dbReference type="ChEBI" id="CHEBI:18420"/>
    </cofactor>
    <text evidence="10">Binds 1 Mg(2+) ion per subunit.</text>
</comment>
<dbReference type="SUPFAM" id="SSF51391">
    <property type="entry name" value="Thiamin phosphate synthase"/>
    <property type="match status" value="1"/>
</dbReference>
<evidence type="ECO:0000256" key="7">
    <source>
        <dbReference type="ARBA" id="ARBA00047334"/>
    </source>
</evidence>
<feature type="binding site" evidence="10">
    <location>
        <begin position="142"/>
        <end position="144"/>
    </location>
    <ligand>
        <name>2-[(2R,5Z)-2-carboxy-4-methylthiazol-5(2H)-ylidene]ethyl phosphate</name>
        <dbReference type="ChEBI" id="CHEBI:62899"/>
    </ligand>
</feature>
<evidence type="ECO:0000256" key="9">
    <source>
        <dbReference type="ARBA" id="ARBA00047883"/>
    </source>
</evidence>
<dbReference type="GO" id="GO:0009229">
    <property type="term" value="P:thiamine diphosphate biosynthetic process"/>
    <property type="evidence" value="ECO:0007669"/>
    <property type="project" value="UniProtKB-UniRule"/>
</dbReference>
<feature type="binding site" evidence="10">
    <location>
        <position position="114"/>
    </location>
    <ligand>
        <name>4-amino-2-methyl-5-(diphosphooxymethyl)pyrimidine</name>
        <dbReference type="ChEBI" id="CHEBI:57841"/>
    </ligand>
</feature>
<feature type="binding site" evidence="10">
    <location>
        <begin position="193"/>
        <end position="194"/>
    </location>
    <ligand>
        <name>2-[(2R,5Z)-2-carboxy-4-methylthiazol-5(2H)-ylidene]ethyl phosphate</name>
        <dbReference type="ChEBI" id="CHEBI:62899"/>
    </ligand>
</feature>
<keyword evidence="3 10" id="KW-0808">Transferase</keyword>
<dbReference type="InterPro" id="IPR022998">
    <property type="entry name" value="ThiamineP_synth_TenI"/>
</dbReference>
<dbReference type="CDD" id="cd00564">
    <property type="entry name" value="TMP_TenI"/>
    <property type="match status" value="1"/>
</dbReference>
<evidence type="ECO:0000256" key="1">
    <source>
        <dbReference type="ARBA" id="ARBA00003814"/>
    </source>
</evidence>
<evidence type="ECO:0000256" key="10">
    <source>
        <dbReference type="HAMAP-Rule" id="MF_00097"/>
    </source>
</evidence>
<evidence type="ECO:0000256" key="12">
    <source>
        <dbReference type="RuleBase" id="RU004253"/>
    </source>
</evidence>
<feature type="binding site" evidence="10">
    <location>
        <position position="173"/>
    </location>
    <ligand>
        <name>2-[(2R,5Z)-2-carboxy-4-methylthiazol-5(2H)-ylidene]ethyl phosphate</name>
        <dbReference type="ChEBI" id="CHEBI:62899"/>
    </ligand>
</feature>
<dbReference type="PANTHER" id="PTHR20857">
    <property type="entry name" value="THIAMINE-PHOSPHATE PYROPHOSPHORYLASE"/>
    <property type="match status" value="1"/>
</dbReference>
<keyword evidence="15" id="KW-1185">Reference proteome</keyword>
<name>A0A3N2BC88_9MICO</name>
<dbReference type="AlphaFoldDB" id="A0A3N2BC88"/>
<evidence type="ECO:0000256" key="11">
    <source>
        <dbReference type="RuleBase" id="RU003826"/>
    </source>
</evidence>
<comment type="caution">
    <text evidence="10">Lacks conserved residue(s) required for the propagation of feature annotation.</text>
</comment>
<dbReference type="Pfam" id="PF02581">
    <property type="entry name" value="TMP-TENI"/>
    <property type="match status" value="1"/>
</dbReference>
<evidence type="ECO:0000256" key="4">
    <source>
        <dbReference type="ARBA" id="ARBA00022723"/>
    </source>
</evidence>
<keyword evidence="6 10" id="KW-0784">Thiamine biosynthesis</keyword>
<comment type="function">
    <text evidence="1 10">Condenses 4-methyl-5-(beta-hydroxyethyl)thiazole monophosphate (THZ-P) and 2-methyl-4-amino-5-hydroxymethyl pyrimidine pyrophosphate (HMP-PP) to form thiamine monophosphate (TMP).</text>
</comment>
<dbReference type="EMBL" id="RKHK01000001">
    <property type="protein sequence ID" value="ROR72838.1"/>
    <property type="molecule type" value="Genomic_DNA"/>
</dbReference>
<feature type="binding site" evidence="10">
    <location>
        <position position="95"/>
    </location>
    <ligand>
        <name>Mg(2+)</name>
        <dbReference type="ChEBI" id="CHEBI:18420"/>
    </ligand>
</feature>
<gene>
    <name evidence="10" type="primary">thiE</name>
    <name evidence="14" type="ORF">EDD31_1198</name>
</gene>
<feature type="binding site" evidence="10">
    <location>
        <position position="75"/>
    </location>
    <ligand>
        <name>4-amino-2-methyl-5-(diphosphooxymethyl)pyrimidine</name>
        <dbReference type="ChEBI" id="CHEBI:57841"/>
    </ligand>
</feature>
<proteinExistence type="inferred from homology"/>
<comment type="catalytic activity">
    <reaction evidence="8 10 11">
        <text>2-(2-carboxy-4-methylthiazol-5-yl)ethyl phosphate + 4-amino-2-methyl-5-(diphosphooxymethyl)pyrimidine + 2 H(+) = thiamine phosphate + CO2 + diphosphate</text>
        <dbReference type="Rhea" id="RHEA:47848"/>
        <dbReference type="ChEBI" id="CHEBI:15378"/>
        <dbReference type="ChEBI" id="CHEBI:16526"/>
        <dbReference type="ChEBI" id="CHEBI:33019"/>
        <dbReference type="ChEBI" id="CHEBI:37575"/>
        <dbReference type="ChEBI" id="CHEBI:57841"/>
        <dbReference type="ChEBI" id="CHEBI:62890"/>
        <dbReference type="EC" id="2.5.1.3"/>
    </reaction>
</comment>
<evidence type="ECO:0000256" key="8">
    <source>
        <dbReference type="ARBA" id="ARBA00047851"/>
    </source>
</evidence>
<feature type="binding site" evidence="10">
    <location>
        <position position="145"/>
    </location>
    <ligand>
        <name>4-amino-2-methyl-5-(diphosphooxymethyl)pyrimidine</name>
        <dbReference type="ChEBI" id="CHEBI:57841"/>
    </ligand>
</feature>
<dbReference type="GO" id="GO:0000287">
    <property type="term" value="F:magnesium ion binding"/>
    <property type="evidence" value="ECO:0007669"/>
    <property type="project" value="UniProtKB-UniRule"/>
</dbReference>
<dbReference type="PANTHER" id="PTHR20857:SF15">
    <property type="entry name" value="THIAMINE-PHOSPHATE SYNTHASE"/>
    <property type="match status" value="1"/>
</dbReference>
<dbReference type="InterPro" id="IPR013785">
    <property type="entry name" value="Aldolase_TIM"/>
</dbReference>
<reference evidence="14 15" key="1">
    <citation type="submission" date="2018-11" db="EMBL/GenBank/DDBJ databases">
        <title>Sequencing the genomes of 1000 actinobacteria strains.</title>
        <authorList>
            <person name="Klenk H.-P."/>
        </authorList>
    </citation>
    <scope>NUCLEOTIDE SEQUENCE [LARGE SCALE GENOMIC DNA]</scope>
    <source>
        <strain evidence="14 15">DSM 11294</strain>
    </source>
</reference>
<protein>
    <recommendedName>
        <fullName evidence="10">Thiamine-phosphate synthase</fullName>
        <shortName evidence="10">TP synthase</shortName>
        <shortName evidence="10">TPS</shortName>
        <ecNumber evidence="10">2.5.1.3</ecNumber>
    </recommendedName>
    <alternativeName>
        <fullName evidence="10">Thiamine-phosphate pyrophosphorylase</fullName>
        <shortName evidence="10">TMP pyrophosphorylase</shortName>
        <shortName evidence="10">TMP-PPase</shortName>
    </alternativeName>
</protein>
<evidence type="ECO:0000313" key="14">
    <source>
        <dbReference type="EMBL" id="ROR72838.1"/>
    </source>
</evidence>
<comment type="pathway">
    <text evidence="2 10 12">Cofactor biosynthesis; thiamine diphosphate biosynthesis; thiamine phosphate from 4-amino-2-methyl-5-diphosphomethylpyrimidine and 4-methyl-5-(2-phosphoethyl)-thiazole: step 1/1.</text>
</comment>
<evidence type="ECO:0000256" key="5">
    <source>
        <dbReference type="ARBA" id="ARBA00022842"/>
    </source>
</evidence>
<dbReference type="GO" id="GO:0004789">
    <property type="term" value="F:thiamine-phosphate diphosphorylase activity"/>
    <property type="evidence" value="ECO:0007669"/>
    <property type="project" value="UniProtKB-UniRule"/>
</dbReference>
<evidence type="ECO:0000256" key="3">
    <source>
        <dbReference type="ARBA" id="ARBA00022679"/>
    </source>
</evidence>
<keyword evidence="4 10" id="KW-0479">Metal-binding</keyword>
<comment type="catalytic activity">
    <reaction evidence="7 10 11">
        <text>4-methyl-5-(2-phosphooxyethyl)-thiazole + 4-amino-2-methyl-5-(diphosphooxymethyl)pyrimidine + H(+) = thiamine phosphate + diphosphate</text>
        <dbReference type="Rhea" id="RHEA:22328"/>
        <dbReference type="ChEBI" id="CHEBI:15378"/>
        <dbReference type="ChEBI" id="CHEBI:33019"/>
        <dbReference type="ChEBI" id="CHEBI:37575"/>
        <dbReference type="ChEBI" id="CHEBI:57841"/>
        <dbReference type="ChEBI" id="CHEBI:58296"/>
        <dbReference type="EC" id="2.5.1.3"/>
    </reaction>
</comment>
<dbReference type="UniPathway" id="UPA00060">
    <property type="reaction ID" value="UER00141"/>
</dbReference>
<dbReference type="InterPro" id="IPR034291">
    <property type="entry name" value="TMP_synthase"/>
</dbReference>
<organism evidence="14 15">
    <name type="scientific">Bogoriella caseilytica</name>
    <dbReference type="NCBI Taxonomy" id="56055"/>
    <lineage>
        <taxon>Bacteria</taxon>
        <taxon>Bacillati</taxon>
        <taxon>Actinomycetota</taxon>
        <taxon>Actinomycetes</taxon>
        <taxon>Micrococcales</taxon>
        <taxon>Bogoriellaceae</taxon>
        <taxon>Bogoriella</taxon>
    </lineage>
</organism>
<sequence>MTLDLSLYLVTDTGLCGQRGVPETVREAVAGGVSVVQLRDHALDDRAFVALGQAVRAELDALHRAGGPRAPLIVDDRVHLVSEIGADGAHVGQADLPVPQARELLGPHGILGLSVTHAGQLEVAREHGRAVDYLGLGPVWATATKPGHAAPFGPEGLAELAAASPWPTVAIGGIDAAGAATLRGTGVAGIAVVSAICGQPSPREAAVTLRQVWAGSAQGVSA</sequence>
<evidence type="ECO:0000256" key="6">
    <source>
        <dbReference type="ARBA" id="ARBA00022977"/>
    </source>
</evidence>
<dbReference type="GO" id="GO:0005737">
    <property type="term" value="C:cytoplasm"/>
    <property type="evidence" value="ECO:0007669"/>
    <property type="project" value="TreeGrafter"/>
</dbReference>
<dbReference type="RefSeq" id="WP_123303350.1">
    <property type="nucleotide sequence ID" value="NZ_RKHK01000001.1"/>
</dbReference>
<evidence type="ECO:0000256" key="2">
    <source>
        <dbReference type="ARBA" id="ARBA00005165"/>
    </source>
</evidence>
<dbReference type="GO" id="GO:0009228">
    <property type="term" value="P:thiamine biosynthetic process"/>
    <property type="evidence" value="ECO:0007669"/>
    <property type="project" value="UniProtKB-KW"/>
</dbReference>